<proteinExistence type="predicted"/>
<name>A0A6H1ZYV2_9ZZZZ</name>
<evidence type="ECO:0000313" key="1">
    <source>
        <dbReference type="EMBL" id="QJA52497.1"/>
    </source>
</evidence>
<protein>
    <submittedName>
        <fullName evidence="1">Uncharacterized protein</fullName>
    </submittedName>
</protein>
<sequence>MATKSNPEGMKFKVGDKVRILPSAVNEGIDVRDIGKVGKITYYRDEYKYFLVKVDKSNYPSWAVYPNQMTLAINPGHQLLLWDDIYEETA</sequence>
<reference evidence="1" key="1">
    <citation type="submission" date="2020-03" db="EMBL/GenBank/DDBJ databases">
        <title>The deep terrestrial virosphere.</title>
        <authorList>
            <person name="Holmfeldt K."/>
            <person name="Nilsson E."/>
            <person name="Simone D."/>
            <person name="Lopez-Fernandez M."/>
            <person name="Wu X."/>
            <person name="de Brujin I."/>
            <person name="Lundin D."/>
            <person name="Andersson A."/>
            <person name="Bertilsson S."/>
            <person name="Dopson M."/>
        </authorList>
    </citation>
    <scope>NUCLEOTIDE SEQUENCE</scope>
    <source>
        <strain evidence="1">TM448A02752</strain>
    </source>
</reference>
<dbReference type="EMBL" id="MT144344">
    <property type="protein sequence ID" value="QJA52497.1"/>
    <property type="molecule type" value="Genomic_DNA"/>
</dbReference>
<gene>
    <name evidence="1" type="ORF">TM448A02752_0014</name>
</gene>
<organism evidence="1">
    <name type="scientific">viral metagenome</name>
    <dbReference type="NCBI Taxonomy" id="1070528"/>
    <lineage>
        <taxon>unclassified sequences</taxon>
        <taxon>metagenomes</taxon>
        <taxon>organismal metagenomes</taxon>
    </lineage>
</organism>
<dbReference type="AlphaFoldDB" id="A0A6H1ZYV2"/>
<accession>A0A6H1ZYV2</accession>